<keyword evidence="1" id="KW-0732">Signal</keyword>
<keyword evidence="2" id="KW-1185">Reference proteome</keyword>
<dbReference type="AlphaFoldDB" id="A0A1I7TZQ3"/>
<evidence type="ECO:0000313" key="2">
    <source>
        <dbReference type="Proteomes" id="UP000095282"/>
    </source>
</evidence>
<dbReference type="Proteomes" id="UP000095282">
    <property type="component" value="Unplaced"/>
</dbReference>
<reference evidence="3" key="1">
    <citation type="submission" date="2016-11" db="UniProtKB">
        <authorList>
            <consortium name="WormBaseParasite"/>
        </authorList>
    </citation>
    <scope>IDENTIFICATION</scope>
</reference>
<evidence type="ECO:0000313" key="3">
    <source>
        <dbReference type="WBParaSite" id="Csp11.Scaffold629.g13411.t1"/>
    </source>
</evidence>
<evidence type="ECO:0000256" key="1">
    <source>
        <dbReference type="SAM" id="SignalP"/>
    </source>
</evidence>
<dbReference type="eggNOG" id="ENOG502TMEZ">
    <property type="taxonomic scope" value="Eukaryota"/>
</dbReference>
<sequence>MRLLFAAILLVFAVADAKRDTCGYPAPKLLNIQINRGSLPRIYWNKNENEKTVSDRSDSRIKLESEFEDALHFAFNETGYIEFFLVGSSNFTVFIEADLNIVTGFNTFANISGGGQLILAPFKVLKPFGTTQINVTFKNENLIKTTTVHVTMLSLVQRRPPAIHSSLIFTENENADFDALAYTSNYDELVAAANSSPEQTPVSEMIPNSFNISDSHAIIEPVPSKPEKETSHYKTLRLVHIVMNRLSSNKAEIFTKDTNVFGVTIKKFEKGQIMFKIDGDGNKKVTVRSYSELAFQKVMDVEGEYAVFSYTDGPDYVAEDRLVVKVQNDRDETLFAYLTITRVD</sequence>
<accession>A0A1I7TZQ3</accession>
<protein>
    <submittedName>
        <fullName evidence="3">CUB_2 domain-containing protein</fullName>
    </submittedName>
</protein>
<name>A0A1I7TZQ3_9PELO</name>
<feature type="signal peptide" evidence="1">
    <location>
        <begin position="1"/>
        <end position="17"/>
    </location>
</feature>
<proteinExistence type="predicted"/>
<dbReference type="WBParaSite" id="Csp11.Scaffold629.g13411.t1">
    <property type="protein sequence ID" value="Csp11.Scaffold629.g13411.t1"/>
    <property type="gene ID" value="Csp11.Scaffold629.g13411"/>
</dbReference>
<organism evidence="2 3">
    <name type="scientific">Caenorhabditis tropicalis</name>
    <dbReference type="NCBI Taxonomy" id="1561998"/>
    <lineage>
        <taxon>Eukaryota</taxon>
        <taxon>Metazoa</taxon>
        <taxon>Ecdysozoa</taxon>
        <taxon>Nematoda</taxon>
        <taxon>Chromadorea</taxon>
        <taxon>Rhabditida</taxon>
        <taxon>Rhabditina</taxon>
        <taxon>Rhabditomorpha</taxon>
        <taxon>Rhabditoidea</taxon>
        <taxon>Rhabditidae</taxon>
        <taxon>Peloderinae</taxon>
        <taxon>Caenorhabditis</taxon>
    </lineage>
</organism>
<feature type="chain" id="PRO_5009308228" evidence="1">
    <location>
        <begin position="18"/>
        <end position="344"/>
    </location>
</feature>